<dbReference type="Gene3D" id="1.10.1740.10">
    <property type="match status" value="1"/>
</dbReference>
<evidence type="ECO:0000313" key="2">
    <source>
        <dbReference type="Proteomes" id="UP001595912"/>
    </source>
</evidence>
<protein>
    <recommendedName>
        <fullName evidence="3">RNA polymerase sigma-70 region 2 domain-containing protein</fullName>
    </recommendedName>
</protein>
<gene>
    <name evidence="1" type="ORF">ACFPIJ_04580</name>
</gene>
<accession>A0ABV9VN59</accession>
<sequence length="145" mass="15986">MVVSRASRLKLRHANHSSRGELASLLDRIAQADRIAFASLHARLRPRLAAQLAMVPLVPTDVTAVADATFVEVWRLAGRLNAQETDALAWIRAIAARRAGDRWVARMALPMTEGQQLNLLATFDRQIETELCALLAHSPSTGDER</sequence>
<evidence type="ECO:0000313" key="1">
    <source>
        <dbReference type="EMBL" id="MFC4997099.1"/>
    </source>
</evidence>
<organism evidence="1 2">
    <name type="scientific">Dactylosporangium cerinum</name>
    <dbReference type="NCBI Taxonomy" id="1434730"/>
    <lineage>
        <taxon>Bacteria</taxon>
        <taxon>Bacillati</taxon>
        <taxon>Actinomycetota</taxon>
        <taxon>Actinomycetes</taxon>
        <taxon>Micromonosporales</taxon>
        <taxon>Micromonosporaceae</taxon>
        <taxon>Dactylosporangium</taxon>
    </lineage>
</organism>
<evidence type="ECO:0008006" key="3">
    <source>
        <dbReference type="Google" id="ProtNLM"/>
    </source>
</evidence>
<reference evidence="2" key="1">
    <citation type="journal article" date="2019" name="Int. J. Syst. Evol. Microbiol.">
        <title>The Global Catalogue of Microorganisms (GCM) 10K type strain sequencing project: providing services to taxonomists for standard genome sequencing and annotation.</title>
        <authorList>
            <consortium name="The Broad Institute Genomics Platform"/>
            <consortium name="The Broad Institute Genome Sequencing Center for Infectious Disease"/>
            <person name="Wu L."/>
            <person name="Ma J."/>
        </authorList>
    </citation>
    <scope>NUCLEOTIDE SEQUENCE [LARGE SCALE GENOMIC DNA]</scope>
    <source>
        <strain evidence="2">CGMCC 4.7152</strain>
    </source>
</reference>
<proteinExistence type="predicted"/>
<name>A0ABV9VN59_9ACTN</name>
<keyword evidence="2" id="KW-1185">Reference proteome</keyword>
<dbReference type="SUPFAM" id="SSF88946">
    <property type="entry name" value="Sigma2 domain of RNA polymerase sigma factors"/>
    <property type="match status" value="1"/>
</dbReference>
<comment type="caution">
    <text evidence="1">The sequence shown here is derived from an EMBL/GenBank/DDBJ whole genome shotgun (WGS) entry which is preliminary data.</text>
</comment>
<dbReference type="InterPro" id="IPR013325">
    <property type="entry name" value="RNA_pol_sigma_r2"/>
</dbReference>
<dbReference type="RefSeq" id="WP_380113334.1">
    <property type="nucleotide sequence ID" value="NZ_JBHSIU010000007.1"/>
</dbReference>
<dbReference type="EMBL" id="JBHSIU010000007">
    <property type="protein sequence ID" value="MFC4997099.1"/>
    <property type="molecule type" value="Genomic_DNA"/>
</dbReference>
<dbReference type="Proteomes" id="UP001595912">
    <property type="component" value="Unassembled WGS sequence"/>
</dbReference>